<dbReference type="InterPro" id="IPR013324">
    <property type="entry name" value="RNA_pol_sigma_r3/r4-like"/>
</dbReference>
<evidence type="ECO:0000313" key="7">
    <source>
        <dbReference type="EMBL" id="RDU37537.1"/>
    </source>
</evidence>
<dbReference type="GO" id="GO:0006352">
    <property type="term" value="P:DNA-templated transcription initiation"/>
    <property type="evidence" value="ECO:0007669"/>
    <property type="project" value="InterPro"/>
</dbReference>
<protein>
    <submittedName>
        <fullName evidence="7">RNA polymerase subunit sigma-24</fullName>
    </submittedName>
</protein>
<dbReference type="EMBL" id="QNQT01000002">
    <property type="protein sequence ID" value="RDU37537.1"/>
    <property type="molecule type" value="Genomic_DNA"/>
</dbReference>
<feature type="domain" description="RNA polymerase sigma factor 70 region 4 type 2" evidence="6">
    <location>
        <begin position="110"/>
        <end position="154"/>
    </location>
</feature>
<dbReference type="InterPro" id="IPR013249">
    <property type="entry name" value="RNA_pol_sigma70_r4_t2"/>
</dbReference>
<evidence type="ECO:0000256" key="3">
    <source>
        <dbReference type="ARBA" id="ARBA00023125"/>
    </source>
</evidence>
<evidence type="ECO:0000256" key="4">
    <source>
        <dbReference type="ARBA" id="ARBA00023163"/>
    </source>
</evidence>
<comment type="caution">
    <text evidence="7">The sequence shown here is derived from an EMBL/GenBank/DDBJ whole genome shotgun (WGS) entry which is preliminary data.</text>
</comment>
<evidence type="ECO:0000256" key="2">
    <source>
        <dbReference type="ARBA" id="ARBA00023082"/>
    </source>
</evidence>
<dbReference type="InterPro" id="IPR007627">
    <property type="entry name" value="RNA_pol_sigma70_r2"/>
</dbReference>
<sequence>MESFEYLAHQYAPMITSIIRSLQIYKNKDEFYQTGLIALWEATKGFNPEKGSFEGYAYSFIRGRIMSELTKASAFAERTVFPSEEFWEMAGDSAEDETLSEMLLLSYCKGLTENQKKWVLYTCLECLSIKEIAEKEDVSASAVKSWRKGAKEKLKREIVISY</sequence>
<accession>A0A3D8GT43</accession>
<dbReference type="InterPro" id="IPR014284">
    <property type="entry name" value="RNA_pol_sigma-70_dom"/>
</dbReference>
<dbReference type="SUPFAM" id="SSF88946">
    <property type="entry name" value="Sigma2 domain of RNA polymerase sigma factors"/>
    <property type="match status" value="1"/>
</dbReference>
<dbReference type="SUPFAM" id="SSF88659">
    <property type="entry name" value="Sigma3 and sigma4 domains of RNA polymerase sigma factors"/>
    <property type="match status" value="1"/>
</dbReference>
<dbReference type="NCBIfam" id="TIGR02937">
    <property type="entry name" value="sigma70-ECF"/>
    <property type="match status" value="1"/>
</dbReference>
<dbReference type="Pfam" id="PF08281">
    <property type="entry name" value="Sigma70_r4_2"/>
    <property type="match status" value="1"/>
</dbReference>
<keyword evidence="1" id="KW-0805">Transcription regulation</keyword>
<evidence type="ECO:0000259" key="6">
    <source>
        <dbReference type="Pfam" id="PF08281"/>
    </source>
</evidence>
<feature type="domain" description="RNA polymerase sigma-70 region 2" evidence="5">
    <location>
        <begin position="7"/>
        <end position="73"/>
    </location>
</feature>
<dbReference type="OrthoDB" id="9783788at2"/>
<keyword evidence="8" id="KW-1185">Reference proteome</keyword>
<dbReference type="InterPro" id="IPR013325">
    <property type="entry name" value="RNA_pol_sigma_r2"/>
</dbReference>
<dbReference type="AlphaFoldDB" id="A0A3D8GT43"/>
<evidence type="ECO:0000313" key="8">
    <source>
        <dbReference type="Proteomes" id="UP000257144"/>
    </source>
</evidence>
<proteinExistence type="predicted"/>
<name>A0A3D8GT43_9BACI</name>
<dbReference type="Pfam" id="PF04542">
    <property type="entry name" value="Sigma70_r2"/>
    <property type="match status" value="1"/>
</dbReference>
<reference evidence="7 8" key="1">
    <citation type="submission" date="2018-07" db="EMBL/GenBank/DDBJ databases">
        <title>Bacillus sp. YLB-04 draft genome sequence.</title>
        <authorList>
            <person name="Yu L."/>
            <person name="Tang X."/>
        </authorList>
    </citation>
    <scope>NUCLEOTIDE SEQUENCE [LARGE SCALE GENOMIC DNA]</scope>
    <source>
        <strain evidence="7 8">YLB-04</strain>
    </source>
</reference>
<keyword evidence="2" id="KW-0731">Sigma factor</keyword>
<gene>
    <name evidence="7" type="ORF">DRW41_06760</name>
</gene>
<dbReference type="InterPro" id="IPR036388">
    <property type="entry name" value="WH-like_DNA-bd_sf"/>
</dbReference>
<dbReference type="Proteomes" id="UP000257144">
    <property type="component" value="Unassembled WGS sequence"/>
</dbReference>
<evidence type="ECO:0000259" key="5">
    <source>
        <dbReference type="Pfam" id="PF04542"/>
    </source>
</evidence>
<dbReference type="Gene3D" id="1.10.1740.10">
    <property type="match status" value="1"/>
</dbReference>
<dbReference type="Gene3D" id="1.10.10.10">
    <property type="entry name" value="Winged helix-like DNA-binding domain superfamily/Winged helix DNA-binding domain"/>
    <property type="match status" value="1"/>
</dbReference>
<dbReference type="GO" id="GO:0016987">
    <property type="term" value="F:sigma factor activity"/>
    <property type="evidence" value="ECO:0007669"/>
    <property type="project" value="UniProtKB-KW"/>
</dbReference>
<keyword evidence="3" id="KW-0238">DNA-binding</keyword>
<dbReference type="GO" id="GO:0003677">
    <property type="term" value="F:DNA binding"/>
    <property type="evidence" value="ECO:0007669"/>
    <property type="project" value="UniProtKB-KW"/>
</dbReference>
<keyword evidence="4" id="KW-0804">Transcription</keyword>
<dbReference type="PANTHER" id="PTHR30385">
    <property type="entry name" value="SIGMA FACTOR F FLAGELLAR"/>
    <property type="match status" value="1"/>
</dbReference>
<evidence type="ECO:0000256" key="1">
    <source>
        <dbReference type="ARBA" id="ARBA00023015"/>
    </source>
</evidence>
<organism evidence="7 8">
    <name type="scientific">Neobacillus piezotolerans</name>
    <dbReference type="NCBI Taxonomy" id="2259171"/>
    <lineage>
        <taxon>Bacteria</taxon>
        <taxon>Bacillati</taxon>
        <taxon>Bacillota</taxon>
        <taxon>Bacilli</taxon>
        <taxon>Bacillales</taxon>
        <taxon>Bacillaceae</taxon>
        <taxon>Neobacillus</taxon>
    </lineage>
</organism>